<sequence length="147" mass="16369">MRRAVFAYNRADWYVEEVLGFADQYVKGYVAVGDVGNKWIGDSVYVFGRGRNQSDLVRGRFDCSSLVHWAFKEVGVNLGPLTSIITETLRHLGTPVSPSEMKLGDIAFFDTYKRDGHVGIYVGNGKFIGAQSSTEVAIADMTKGYWE</sequence>
<evidence type="ECO:0000259" key="5">
    <source>
        <dbReference type="PROSITE" id="PS51935"/>
    </source>
</evidence>
<name>A0ABS7UPW3_9BACI</name>
<dbReference type="SUPFAM" id="SSF54001">
    <property type="entry name" value="Cysteine proteinases"/>
    <property type="match status" value="1"/>
</dbReference>
<evidence type="ECO:0000256" key="3">
    <source>
        <dbReference type="ARBA" id="ARBA00022801"/>
    </source>
</evidence>
<gene>
    <name evidence="6" type="ORF">K9V48_06905</name>
</gene>
<dbReference type="EMBL" id="JAIQUM010000010">
    <property type="protein sequence ID" value="MBZ5749980.1"/>
    <property type="molecule type" value="Genomic_DNA"/>
</dbReference>
<organism evidence="6 7">
    <name type="scientific">Metabacillus rhizolycopersici</name>
    <dbReference type="NCBI Taxonomy" id="2875709"/>
    <lineage>
        <taxon>Bacteria</taxon>
        <taxon>Bacillati</taxon>
        <taxon>Bacillota</taxon>
        <taxon>Bacilli</taxon>
        <taxon>Bacillales</taxon>
        <taxon>Bacillaceae</taxon>
        <taxon>Metabacillus</taxon>
    </lineage>
</organism>
<keyword evidence="7" id="KW-1185">Reference proteome</keyword>
<comment type="similarity">
    <text evidence="1">Belongs to the peptidase C40 family.</text>
</comment>
<accession>A0ABS7UPW3</accession>
<dbReference type="RefSeq" id="WP_224137977.1">
    <property type="nucleotide sequence ID" value="NZ_JAIQUM010000010.1"/>
</dbReference>
<dbReference type="InterPro" id="IPR038765">
    <property type="entry name" value="Papain-like_cys_pep_sf"/>
</dbReference>
<evidence type="ECO:0000256" key="1">
    <source>
        <dbReference type="ARBA" id="ARBA00007074"/>
    </source>
</evidence>
<dbReference type="Gene3D" id="3.90.1720.10">
    <property type="entry name" value="endopeptidase domain like (from Nostoc punctiforme)"/>
    <property type="match status" value="1"/>
</dbReference>
<dbReference type="InterPro" id="IPR000064">
    <property type="entry name" value="NLP_P60_dom"/>
</dbReference>
<comment type="caution">
    <text evidence="6">The sequence shown here is derived from an EMBL/GenBank/DDBJ whole genome shotgun (WGS) entry which is preliminary data.</text>
</comment>
<dbReference type="Pfam" id="PF00877">
    <property type="entry name" value="NLPC_P60"/>
    <property type="match status" value="1"/>
</dbReference>
<evidence type="ECO:0000256" key="2">
    <source>
        <dbReference type="ARBA" id="ARBA00022670"/>
    </source>
</evidence>
<dbReference type="PROSITE" id="PS51935">
    <property type="entry name" value="NLPC_P60"/>
    <property type="match status" value="1"/>
</dbReference>
<protein>
    <submittedName>
        <fullName evidence="6">C40 family peptidase</fullName>
    </submittedName>
</protein>
<evidence type="ECO:0000313" key="7">
    <source>
        <dbReference type="Proteomes" id="UP001165287"/>
    </source>
</evidence>
<dbReference type="Proteomes" id="UP001165287">
    <property type="component" value="Unassembled WGS sequence"/>
</dbReference>
<proteinExistence type="inferred from homology"/>
<evidence type="ECO:0000313" key="6">
    <source>
        <dbReference type="EMBL" id="MBZ5749980.1"/>
    </source>
</evidence>
<keyword evidence="3" id="KW-0378">Hydrolase</keyword>
<dbReference type="PANTHER" id="PTHR47053">
    <property type="entry name" value="MUREIN DD-ENDOPEPTIDASE MEPH-RELATED"/>
    <property type="match status" value="1"/>
</dbReference>
<feature type="domain" description="NlpC/P60" evidence="5">
    <location>
        <begin position="26"/>
        <end position="147"/>
    </location>
</feature>
<keyword evidence="2" id="KW-0645">Protease</keyword>
<dbReference type="PANTHER" id="PTHR47053:SF1">
    <property type="entry name" value="MUREIN DD-ENDOPEPTIDASE MEPH-RELATED"/>
    <property type="match status" value="1"/>
</dbReference>
<keyword evidence="4" id="KW-0788">Thiol protease</keyword>
<dbReference type="InterPro" id="IPR051202">
    <property type="entry name" value="Peptidase_C40"/>
</dbReference>
<evidence type="ECO:0000256" key="4">
    <source>
        <dbReference type="ARBA" id="ARBA00022807"/>
    </source>
</evidence>
<reference evidence="6" key="1">
    <citation type="submission" date="2024-05" db="EMBL/GenBank/DDBJ databases">
        <title>Metabacillus sp. nov., isolated from the rhizosphere soil of tomato plants.</title>
        <authorList>
            <person name="Ma R."/>
        </authorList>
    </citation>
    <scope>NUCLEOTIDE SEQUENCE</scope>
    <source>
        <strain evidence="6">DBTR6</strain>
    </source>
</reference>